<feature type="region of interest" description="Disordered" evidence="1">
    <location>
        <begin position="462"/>
        <end position="580"/>
    </location>
</feature>
<feature type="region of interest" description="Disordered" evidence="1">
    <location>
        <begin position="316"/>
        <end position="445"/>
    </location>
</feature>
<feature type="compositionally biased region" description="Polar residues" evidence="1">
    <location>
        <begin position="97"/>
        <end position="107"/>
    </location>
</feature>
<dbReference type="EMBL" id="NLAX01000010">
    <property type="protein sequence ID" value="PKS09901.1"/>
    <property type="molecule type" value="Genomic_DNA"/>
</dbReference>
<proteinExistence type="predicted"/>
<dbReference type="STRING" id="41688.A0A2N3NBW5"/>
<feature type="compositionally biased region" description="Basic and acidic residues" evidence="1">
    <location>
        <begin position="24"/>
        <end position="36"/>
    </location>
</feature>
<dbReference type="InParanoid" id="A0A2N3NBW5"/>
<organism evidence="2 3">
    <name type="scientific">Lomentospora prolificans</name>
    <dbReference type="NCBI Taxonomy" id="41688"/>
    <lineage>
        <taxon>Eukaryota</taxon>
        <taxon>Fungi</taxon>
        <taxon>Dikarya</taxon>
        <taxon>Ascomycota</taxon>
        <taxon>Pezizomycotina</taxon>
        <taxon>Sordariomycetes</taxon>
        <taxon>Hypocreomycetidae</taxon>
        <taxon>Microascales</taxon>
        <taxon>Microascaceae</taxon>
        <taxon>Lomentospora</taxon>
    </lineage>
</organism>
<comment type="caution">
    <text evidence="2">The sequence shown here is derived from an EMBL/GenBank/DDBJ whole genome shotgun (WGS) entry which is preliminary data.</text>
</comment>
<evidence type="ECO:0000313" key="3">
    <source>
        <dbReference type="Proteomes" id="UP000233524"/>
    </source>
</evidence>
<evidence type="ECO:0000313" key="2">
    <source>
        <dbReference type="EMBL" id="PKS09901.1"/>
    </source>
</evidence>
<feature type="region of interest" description="Disordered" evidence="1">
    <location>
        <begin position="665"/>
        <end position="692"/>
    </location>
</feature>
<feature type="compositionally biased region" description="Polar residues" evidence="1">
    <location>
        <begin position="135"/>
        <end position="152"/>
    </location>
</feature>
<keyword evidence="3" id="KW-1185">Reference proteome</keyword>
<feature type="compositionally biased region" description="Low complexity" evidence="1">
    <location>
        <begin position="319"/>
        <end position="343"/>
    </location>
</feature>
<accession>A0A2N3NBW5</accession>
<feature type="compositionally biased region" description="Low complexity" evidence="1">
    <location>
        <begin position="373"/>
        <end position="382"/>
    </location>
</feature>
<dbReference type="AlphaFoldDB" id="A0A2N3NBW5"/>
<feature type="region of interest" description="Disordered" evidence="1">
    <location>
        <begin position="747"/>
        <end position="797"/>
    </location>
</feature>
<protein>
    <submittedName>
        <fullName evidence="2">Uncharacterized protein</fullName>
    </submittedName>
</protein>
<feature type="region of interest" description="Disordered" evidence="1">
    <location>
        <begin position="135"/>
        <end position="283"/>
    </location>
</feature>
<feature type="compositionally biased region" description="Polar residues" evidence="1">
    <location>
        <begin position="210"/>
        <end position="233"/>
    </location>
</feature>
<dbReference type="Proteomes" id="UP000233524">
    <property type="component" value="Unassembled WGS sequence"/>
</dbReference>
<name>A0A2N3NBW5_9PEZI</name>
<gene>
    <name evidence="2" type="ORF">jhhlp_004524</name>
</gene>
<evidence type="ECO:0000256" key="1">
    <source>
        <dbReference type="SAM" id="MobiDB-lite"/>
    </source>
</evidence>
<feature type="compositionally biased region" description="Polar residues" evidence="1">
    <location>
        <begin position="839"/>
        <end position="860"/>
    </location>
</feature>
<dbReference type="OrthoDB" id="5386674at2759"/>
<sequence>MMAVQESPPVKRRRSRSSSVQRMLDLEKKIRMERIKAAPRNSKPAPGLLTDPPGRNNPQSISLNSTPRHSSVNLPSPARASDSRFTLEDPTALRAASQPNLLQNGSYSARARESTGTAAANATRMAITLASAASNTEVEYDPVSSNPQSPSWGPQEVSKQGKKAAEKAARAAKRISGHRLVKPPPSASRTPHLLARQSVPAPPAPPPSGNAGQHQRSSSFGPPNHPSTDSGPRQSRRRADSLSSITSVSSIASKIKASFELPRGRSTTPRGERSSSFLGGIKLQKEREAEAEWLNRKAGPGQESYNIPARYMYRQPADSSVARSHSRSSSCSAVSNSSMTPHLIPNPPPLTFPPQHRYRGPPVALRKPRPISRSRSSSRSPIVGPEGSDPNLQRGVSRDGSRGPQGSRNASRVSIDRLSLNGTSAPRPQTSDGFNTSTAQTGEGLVRNGLSDVAALSAVLNSVDLSDGSPRVEEACPAPPPGEDTLSPQHQKAMPTANTTTQPPELEKNQLPSTSVPTQNPPPEDPDRPASRRRHSSFLGLTRTSLLSPMKPRNLPQEPLPAPEATHTVKYTPDERPPRTSAIRQFRDAAMAAFHIRSTSTARGRRDSMASGQLASGQLSPVDAVAGSGRTSPFPEISTFTTPAAIETPPATDFTELWPGKGDATGLRSRPPLTHHYNLARPSDRSSVSSYDTAYSHYPSTVTPNTSPPQSERGLLTTAGADDGQKILSSYDKSGLPTVPLPATAAVARNAPTPPPGPKSARRAVRGSGVGGEINSGTATTRPKVDSHPSSLKRDMASNELDAEWTQASASLKKRSNRQVLDASLFPKPLALHHPAGSIDSNISATDTAGQGSGASSPQTKNKRQIGMYSDGVVPRSSDNKANAPRDTETPPMSSYLDHVKKSGGSAIPKGSTRPMGSSPLSKPPRGRSLLSEDQVGQILDKVLVQCCNCRYYHDMPTRMYERMKLHGEAITSPGASGPIITAYTPKAPGKPGKLAVRCPWCRHEMGIKCCSGFVAAVCLKEKLH</sequence>
<reference evidence="2 3" key="1">
    <citation type="journal article" date="2017" name="G3 (Bethesda)">
        <title>First Draft Genome Sequence of the Pathogenic Fungus Lomentospora prolificans (Formerly Scedosporium prolificans).</title>
        <authorList>
            <person name="Luo R."/>
            <person name="Zimin A."/>
            <person name="Workman R."/>
            <person name="Fan Y."/>
            <person name="Pertea G."/>
            <person name="Grossman N."/>
            <person name="Wear M.P."/>
            <person name="Jia B."/>
            <person name="Miller H."/>
            <person name="Casadevall A."/>
            <person name="Timp W."/>
            <person name="Zhang S.X."/>
            <person name="Salzberg S.L."/>
        </authorList>
    </citation>
    <scope>NUCLEOTIDE SEQUENCE [LARGE SCALE GENOMIC DNA]</scope>
    <source>
        <strain evidence="2 3">JHH-5317</strain>
    </source>
</reference>
<dbReference type="VEuPathDB" id="FungiDB:jhhlp_004524"/>
<feature type="compositionally biased region" description="Polar residues" evidence="1">
    <location>
        <begin position="56"/>
        <end position="74"/>
    </location>
</feature>
<feature type="compositionally biased region" description="Polar residues" evidence="1">
    <location>
        <begin position="265"/>
        <end position="277"/>
    </location>
</feature>
<feature type="compositionally biased region" description="Basic and acidic residues" evidence="1">
    <location>
        <begin position="783"/>
        <end position="797"/>
    </location>
</feature>
<feature type="compositionally biased region" description="Polar residues" evidence="1">
    <location>
        <begin position="486"/>
        <end position="503"/>
    </location>
</feature>
<feature type="region of interest" description="Disordered" evidence="1">
    <location>
        <begin position="1"/>
        <end position="118"/>
    </location>
</feature>
<feature type="compositionally biased region" description="Polar residues" evidence="1">
    <location>
        <begin position="420"/>
        <end position="441"/>
    </location>
</feature>
<feature type="compositionally biased region" description="Basic residues" evidence="1">
    <location>
        <begin position="170"/>
        <end position="181"/>
    </location>
</feature>
<feature type="compositionally biased region" description="Low complexity" evidence="1">
    <location>
        <begin position="241"/>
        <end position="258"/>
    </location>
</feature>
<feature type="region of interest" description="Disordered" evidence="1">
    <location>
        <begin position="835"/>
        <end position="929"/>
    </location>
</feature>